<evidence type="ECO:0000313" key="1">
    <source>
        <dbReference type="EMBL" id="RBT66375.1"/>
    </source>
</evidence>
<dbReference type="SUPFAM" id="SSF46785">
    <property type="entry name" value="Winged helix' DNA-binding domain"/>
    <property type="match status" value="1"/>
</dbReference>
<name>A0A449E6S9_ENTHR</name>
<gene>
    <name evidence="2" type="primary">ywnA</name>
    <name evidence="1" type="ORF">EB03_02686</name>
    <name evidence="2" type="ORF">NCTC12204_02633</name>
</gene>
<accession>A0A449E6S9</accession>
<protein>
    <submittedName>
        <fullName evidence="2">Rrf2 family protein</fullName>
    </submittedName>
</protein>
<dbReference type="Proteomes" id="UP000352698">
    <property type="component" value="Unassembled WGS sequence"/>
</dbReference>
<dbReference type="GO" id="GO:0003700">
    <property type="term" value="F:DNA-binding transcription factor activity"/>
    <property type="evidence" value="ECO:0007669"/>
    <property type="project" value="TreeGrafter"/>
</dbReference>
<dbReference type="EMBL" id="CABEEP010000001">
    <property type="protein sequence ID" value="VTQ70538.1"/>
    <property type="molecule type" value="Genomic_DNA"/>
</dbReference>
<dbReference type="GO" id="GO:0005829">
    <property type="term" value="C:cytosol"/>
    <property type="evidence" value="ECO:0007669"/>
    <property type="project" value="TreeGrafter"/>
</dbReference>
<dbReference type="InterPro" id="IPR000944">
    <property type="entry name" value="Tscrpt_reg_Rrf2"/>
</dbReference>
<dbReference type="AlphaFoldDB" id="A0A449E6S9"/>
<dbReference type="RefSeq" id="WP_010737255.1">
    <property type="nucleotide sequence ID" value="NZ_AP027299.1"/>
</dbReference>
<dbReference type="EMBL" id="LESJ01000009">
    <property type="protein sequence ID" value="RBT66375.1"/>
    <property type="molecule type" value="Genomic_DNA"/>
</dbReference>
<reference evidence="2 4" key="2">
    <citation type="submission" date="2019-05" db="EMBL/GenBank/DDBJ databases">
        <authorList>
            <consortium name="Pathogen Informatics"/>
        </authorList>
    </citation>
    <scope>NUCLEOTIDE SEQUENCE [LARGE SCALE GENOMIC DNA]</scope>
    <source>
        <strain evidence="2 4">NCTC12204</strain>
    </source>
</reference>
<reference evidence="1 3" key="1">
    <citation type="submission" date="2015-06" db="EMBL/GenBank/DDBJ databases">
        <title>The Genome Sequence of Enterococcus hirae 88EA1.</title>
        <authorList>
            <consortium name="The Broad Institute Genomics Platform"/>
            <consortium name="The Broad Institute Genome Sequencing Center for Infectious Disease"/>
            <person name="Earl A.M."/>
            <person name="Van Tyne D."/>
            <person name="Lebreton F."/>
            <person name="Saavedra J.T."/>
            <person name="Gilmore M.S."/>
            <person name="Manson McGuire A."/>
            <person name="Clock S."/>
            <person name="Crupain M."/>
            <person name="Rangan U."/>
            <person name="Young S."/>
            <person name="Abouelleil A."/>
            <person name="Cao P."/>
            <person name="Chapman S.B."/>
            <person name="Griggs A."/>
            <person name="Priest M."/>
            <person name="Shea T."/>
            <person name="Wortman J."/>
            <person name="Nusbaum C."/>
            <person name="Birren B."/>
        </authorList>
    </citation>
    <scope>NUCLEOTIDE SEQUENCE [LARGE SCALE GENOMIC DNA]</scope>
    <source>
        <strain evidence="1 3">88EA1</strain>
    </source>
</reference>
<dbReference type="Pfam" id="PF02082">
    <property type="entry name" value="Rrf2"/>
    <property type="match status" value="1"/>
</dbReference>
<dbReference type="Gene3D" id="1.10.10.10">
    <property type="entry name" value="Winged helix-like DNA-binding domain superfamily/Winged helix DNA-binding domain"/>
    <property type="match status" value="1"/>
</dbReference>
<dbReference type="Proteomes" id="UP000253498">
    <property type="component" value="Unassembled WGS sequence"/>
</dbReference>
<dbReference type="InterPro" id="IPR036390">
    <property type="entry name" value="WH_DNA-bd_sf"/>
</dbReference>
<organism evidence="2 4">
    <name type="scientific">Enterococcus hirae</name>
    <dbReference type="NCBI Taxonomy" id="1354"/>
    <lineage>
        <taxon>Bacteria</taxon>
        <taxon>Bacillati</taxon>
        <taxon>Bacillota</taxon>
        <taxon>Bacilli</taxon>
        <taxon>Lactobacillales</taxon>
        <taxon>Enterococcaceae</taxon>
        <taxon>Enterococcus</taxon>
    </lineage>
</organism>
<dbReference type="InterPro" id="IPR036388">
    <property type="entry name" value="WH-like_DNA-bd_sf"/>
</dbReference>
<comment type="caution">
    <text evidence="2">The sequence shown here is derived from an EMBL/GenBank/DDBJ whole genome shotgun (WGS) entry which is preliminary data.</text>
</comment>
<dbReference type="PANTHER" id="PTHR33221">
    <property type="entry name" value="WINGED HELIX-TURN-HELIX TRANSCRIPTIONAL REGULATOR, RRF2 FAMILY"/>
    <property type="match status" value="1"/>
</dbReference>
<dbReference type="PROSITE" id="PS51197">
    <property type="entry name" value="HTH_RRF2_2"/>
    <property type="match status" value="1"/>
</dbReference>
<proteinExistence type="predicted"/>
<evidence type="ECO:0000313" key="3">
    <source>
        <dbReference type="Proteomes" id="UP000253498"/>
    </source>
</evidence>
<evidence type="ECO:0000313" key="2">
    <source>
        <dbReference type="EMBL" id="VTQ70538.1"/>
    </source>
</evidence>
<evidence type="ECO:0000313" key="4">
    <source>
        <dbReference type="Proteomes" id="UP000352698"/>
    </source>
</evidence>
<dbReference type="PANTHER" id="PTHR33221:SF15">
    <property type="entry name" value="HTH-TYPE TRANSCRIPTIONAL REGULATOR YWGB-RELATED"/>
    <property type="match status" value="1"/>
</dbReference>
<sequence length="155" mass="17341">MKYSLQLSDAIHILAYIAIFQDSDMLSSEMIAKSIETSAANVRKIMSRLKKANLIITQVGKAAPSLARSPEKISLLDIYKSIEGNTNLIQVDPKTNPNCIVGANIQETLTASYTQLQAKVEEEMSHITLDSLLHKIAVLEIEKRPHNHERIKKFL</sequence>